<sequence>MLKCLSIIRCVLQCTQEHLRDNTSVSGLLESFIYPGIRSPHPVLNSAALECLGLCCILDRNLASEQISVFHKALELAFNSSDEELTIIVLKILFDLAIWHGISRSPNHVHPVDVQDRSTSNIIIVPLLLFRMTETKADPETDLLASIATKYLDCTNEAILTLTAEGLVKLMMSGMMKNTEVNNAGDRIGE</sequence>
<dbReference type="SUPFAM" id="SSF48371">
    <property type="entry name" value="ARM repeat"/>
    <property type="match status" value="1"/>
</dbReference>
<dbReference type="GO" id="GO:0007076">
    <property type="term" value="P:mitotic chromosome condensation"/>
    <property type="evidence" value="ECO:0007669"/>
    <property type="project" value="InterPro"/>
</dbReference>
<keyword evidence="4" id="KW-0498">Mitosis</keyword>
<dbReference type="Proteomes" id="UP000269721">
    <property type="component" value="Unassembled WGS sequence"/>
</dbReference>
<evidence type="ECO:0000259" key="7">
    <source>
        <dbReference type="Pfam" id="PF12719"/>
    </source>
</evidence>
<keyword evidence="3" id="KW-0132">Cell division</keyword>
<evidence type="ECO:0000313" key="9">
    <source>
        <dbReference type="Proteomes" id="UP000269721"/>
    </source>
</evidence>
<gene>
    <name evidence="8" type="ORF">BDK51DRAFT_33626</name>
</gene>
<dbReference type="GO" id="GO:0000796">
    <property type="term" value="C:condensin complex"/>
    <property type="evidence" value="ECO:0007669"/>
    <property type="project" value="InterPro"/>
</dbReference>
<dbReference type="PANTHER" id="PTHR14418">
    <property type="entry name" value="CONDENSIN COMPLEX SUBUNIT 3-RELATED"/>
    <property type="match status" value="1"/>
</dbReference>
<comment type="subcellular location">
    <subcellularLocation>
        <location evidence="1">Chromosome</location>
    </subcellularLocation>
</comment>
<dbReference type="GO" id="GO:0051301">
    <property type="term" value="P:cell division"/>
    <property type="evidence" value="ECO:0007669"/>
    <property type="project" value="UniProtKB-KW"/>
</dbReference>
<dbReference type="GO" id="GO:0000793">
    <property type="term" value="C:condensed chromosome"/>
    <property type="evidence" value="ECO:0007669"/>
    <property type="project" value="TreeGrafter"/>
</dbReference>
<dbReference type="Pfam" id="PF12719">
    <property type="entry name" value="Cnd3"/>
    <property type="match status" value="1"/>
</dbReference>
<keyword evidence="2" id="KW-0158">Chromosome</keyword>
<evidence type="ECO:0000256" key="1">
    <source>
        <dbReference type="ARBA" id="ARBA00004286"/>
    </source>
</evidence>
<reference evidence="9" key="1">
    <citation type="journal article" date="2018" name="Nat. Microbiol.">
        <title>Leveraging single-cell genomics to expand the fungal tree of life.</title>
        <authorList>
            <person name="Ahrendt S.R."/>
            <person name="Quandt C.A."/>
            <person name="Ciobanu D."/>
            <person name="Clum A."/>
            <person name="Salamov A."/>
            <person name="Andreopoulos B."/>
            <person name="Cheng J.F."/>
            <person name="Woyke T."/>
            <person name="Pelin A."/>
            <person name="Henrissat B."/>
            <person name="Reynolds N.K."/>
            <person name="Benny G.L."/>
            <person name="Smith M.E."/>
            <person name="James T.Y."/>
            <person name="Grigoriev I.V."/>
        </authorList>
    </citation>
    <scope>NUCLEOTIDE SEQUENCE [LARGE SCALE GENOMIC DNA]</scope>
</reference>
<dbReference type="InterPro" id="IPR016024">
    <property type="entry name" value="ARM-type_fold"/>
</dbReference>
<dbReference type="InterPro" id="IPR025977">
    <property type="entry name" value="Cnd3_C"/>
</dbReference>
<accession>A0A4P9W1C7</accession>
<dbReference type="AlphaFoldDB" id="A0A4P9W1C7"/>
<dbReference type="PANTHER" id="PTHR14418:SF5">
    <property type="entry name" value="CONDENSIN COMPLEX SUBUNIT 3"/>
    <property type="match status" value="1"/>
</dbReference>
<protein>
    <submittedName>
        <fullName evidence="8">Nuclear condensin complex subunit 3</fullName>
    </submittedName>
</protein>
<keyword evidence="6" id="KW-0131">Cell cycle</keyword>
<evidence type="ECO:0000256" key="6">
    <source>
        <dbReference type="ARBA" id="ARBA00023306"/>
    </source>
</evidence>
<name>A0A4P9W1C7_9FUNG</name>
<evidence type="ECO:0000313" key="8">
    <source>
        <dbReference type="EMBL" id="RKO84518.1"/>
    </source>
</evidence>
<keyword evidence="9" id="KW-1185">Reference proteome</keyword>
<keyword evidence="5" id="KW-0226">DNA condensation</keyword>
<dbReference type="InterPro" id="IPR027165">
    <property type="entry name" value="CND3"/>
</dbReference>
<dbReference type="OrthoDB" id="27187at2759"/>
<proteinExistence type="predicted"/>
<evidence type="ECO:0000256" key="2">
    <source>
        <dbReference type="ARBA" id="ARBA00022454"/>
    </source>
</evidence>
<evidence type="ECO:0000256" key="5">
    <source>
        <dbReference type="ARBA" id="ARBA00023067"/>
    </source>
</evidence>
<organism evidence="8 9">
    <name type="scientific">Blyttiomyces helicus</name>
    <dbReference type="NCBI Taxonomy" id="388810"/>
    <lineage>
        <taxon>Eukaryota</taxon>
        <taxon>Fungi</taxon>
        <taxon>Fungi incertae sedis</taxon>
        <taxon>Chytridiomycota</taxon>
        <taxon>Chytridiomycota incertae sedis</taxon>
        <taxon>Chytridiomycetes</taxon>
        <taxon>Chytridiomycetes incertae sedis</taxon>
        <taxon>Blyttiomyces</taxon>
    </lineage>
</organism>
<feature type="domain" description="Nuclear condensin complex subunit 3 C-terminal" evidence="7">
    <location>
        <begin position="3"/>
        <end position="179"/>
    </location>
</feature>
<dbReference type="EMBL" id="ML000015">
    <property type="protein sequence ID" value="RKO84518.1"/>
    <property type="molecule type" value="Genomic_DNA"/>
</dbReference>
<evidence type="ECO:0000256" key="4">
    <source>
        <dbReference type="ARBA" id="ARBA00022776"/>
    </source>
</evidence>
<evidence type="ECO:0000256" key="3">
    <source>
        <dbReference type="ARBA" id="ARBA00022618"/>
    </source>
</evidence>